<accession>A0A6I6MVH5</accession>
<dbReference type="Gene3D" id="3.30.530.20">
    <property type="match status" value="1"/>
</dbReference>
<proteinExistence type="predicted"/>
<dbReference type="Proteomes" id="UP000431269">
    <property type="component" value="Chromosome"/>
</dbReference>
<dbReference type="CDD" id="cd07821">
    <property type="entry name" value="PYR_PYL_RCAR_like"/>
    <property type="match status" value="1"/>
</dbReference>
<dbReference type="RefSeq" id="WP_158766479.1">
    <property type="nucleotide sequence ID" value="NZ_CP047045.1"/>
</dbReference>
<evidence type="ECO:0000313" key="2">
    <source>
        <dbReference type="Proteomes" id="UP000431269"/>
    </source>
</evidence>
<keyword evidence="2" id="KW-1185">Reference proteome</keyword>
<dbReference type="AlphaFoldDB" id="A0A6I6MVH5"/>
<sequence>MATVRKDFRSARLADEVWAKLKRFDAVHELAPGFVTATKMEPSGARMVTFANGMEIREWPVSSDDAQRRLVYAILDHPRFTHYSAAAQVFEDGTGSRFVWTVDFLPDEMAGMQDASMEAGAKAMAAAL</sequence>
<organism evidence="1 2">
    <name type="scientific">Terricaulis silvestris</name>
    <dbReference type="NCBI Taxonomy" id="2686094"/>
    <lineage>
        <taxon>Bacteria</taxon>
        <taxon>Pseudomonadati</taxon>
        <taxon>Pseudomonadota</taxon>
        <taxon>Alphaproteobacteria</taxon>
        <taxon>Caulobacterales</taxon>
        <taxon>Caulobacteraceae</taxon>
        <taxon>Terricaulis</taxon>
    </lineage>
</organism>
<name>A0A6I6MVH5_9CAUL</name>
<dbReference type="EMBL" id="CP047045">
    <property type="protein sequence ID" value="QGZ95632.1"/>
    <property type="molecule type" value="Genomic_DNA"/>
</dbReference>
<evidence type="ECO:0000313" key="1">
    <source>
        <dbReference type="EMBL" id="QGZ95632.1"/>
    </source>
</evidence>
<dbReference type="KEGG" id="tsv:DSM104635_02482"/>
<reference evidence="2" key="1">
    <citation type="submission" date="2019-12" db="EMBL/GenBank/DDBJ databases">
        <title>Complete genome of Terracaulis silvestris 0127_4.</title>
        <authorList>
            <person name="Vieira S."/>
            <person name="Riedel T."/>
            <person name="Sproer C."/>
            <person name="Pascual J."/>
            <person name="Boedeker C."/>
            <person name="Overmann J."/>
        </authorList>
    </citation>
    <scope>NUCLEOTIDE SEQUENCE [LARGE SCALE GENOMIC DNA]</scope>
    <source>
        <strain evidence="2">0127_4</strain>
    </source>
</reference>
<dbReference type="InterPro" id="IPR019587">
    <property type="entry name" value="Polyketide_cyclase/dehydratase"/>
</dbReference>
<dbReference type="Pfam" id="PF10604">
    <property type="entry name" value="Polyketide_cyc2"/>
    <property type="match status" value="1"/>
</dbReference>
<dbReference type="InterPro" id="IPR023393">
    <property type="entry name" value="START-like_dom_sf"/>
</dbReference>
<dbReference type="SUPFAM" id="SSF55961">
    <property type="entry name" value="Bet v1-like"/>
    <property type="match status" value="1"/>
</dbReference>
<gene>
    <name evidence="1" type="ORF">DSM104635_02482</name>
</gene>
<protein>
    <submittedName>
        <fullName evidence="1">Polyketide cyclase / dehydrase and lipid transport</fullName>
    </submittedName>
</protein>